<dbReference type="InterPro" id="IPR001789">
    <property type="entry name" value="Sig_transdc_resp-reg_receiver"/>
</dbReference>
<dbReference type="SMART" id="SM00448">
    <property type="entry name" value="REC"/>
    <property type="match status" value="1"/>
</dbReference>
<evidence type="ECO:0000313" key="4">
    <source>
        <dbReference type="EMBL" id="MBF6023831.1"/>
    </source>
</evidence>
<organism evidence="4 5">
    <name type="scientific">Lysobacter niastensis</name>
    <dbReference type="NCBI Taxonomy" id="380629"/>
    <lineage>
        <taxon>Bacteria</taxon>
        <taxon>Pseudomonadati</taxon>
        <taxon>Pseudomonadota</taxon>
        <taxon>Gammaproteobacteria</taxon>
        <taxon>Lysobacterales</taxon>
        <taxon>Lysobacteraceae</taxon>
        <taxon>Lysobacter</taxon>
    </lineage>
</organism>
<accession>A0ABS0B506</accession>
<gene>
    <name evidence="4" type="ORF">IU514_07300</name>
</gene>
<dbReference type="EMBL" id="JADLZT010000003">
    <property type="protein sequence ID" value="MBF6023831.1"/>
    <property type="molecule type" value="Genomic_DNA"/>
</dbReference>
<keyword evidence="5" id="KW-1185">Reference proteome</keyword>
<reference evidence="4 5" key="1">
    <citation type="submission" date="2020-11" db="EMBL/GenBank/DDBJ databases">
        <title>Draft Genome Sequence and Secondary Metabolite Biosynthetic Potential of the Lysobacter niastensis Type strain DSM 18481.</title>
        <authorList>
            <person name="Turrini P."/>
            <person name="Artuso I."/>
            <person name="Tescari M."/>
            <person name="Lugli G.A."/>
            <person name="Frangipani E."/>
            <person name="Ventura M."/>
            <person name="Visca P."/>
        </authorList>
    </citation>
    <scope>NUCLEOTIDE SEQUENCE [LARGE SCALE GENOMIC DNA]</scope>
    <source>
        <strain evidence="4 5">DSM 18481</strain>
    </source>
</reference>
<feature type="modified residue" description="4-aspartylphosphate" evidence="2">
    <location>
        <position position="40"/>
    </location>
</feature>
<dbReference type="InterPro" id="IPR011006">
    <property type="entry name" value="CheY-like_superfamily"/>
</dbReference>
<dbReference type="PANTHER" id="PTHR44591">
    <property type="entry name" value="STRESS RESPONSE REGULATOR PROTEIN 1"/>
    <property type="match status" value="1"/>
</dbReference>
<proteinExistence type="predicted"/>
<dbReference type="PROSITE" id="PS50110">
    <property type="entry name" value="RESPONSE_REGULATORY"/>
    <property type="match status" value="1"/>
</dbReference>
<evidence type="ECO:0000256" key="2">
    <source>
        <dbReference type="PROSITE-ProRule" id="PRU00169"/>
    </source>
</evidence>
<dbReference type="Proteomes" id="UP001429984">
    <property type="component" value="Unassembled WGS sequence"/>
</dbReference>
<feature type="domain" description="Response regulatory" evidence="3">
    <location>
        <begin position="1"/>
        <end position="105"/>
    </location>
</feature>
<sequence>MRRALQRLLRAAGFQVQVYASGSEFMKHASASEQDCLVLDLHMPDMTGFDVQDALFASRIDIPVVVLTGHDTPGSRVRALENGARSYLCKPVDEDVLISAIASAIGGAGANANQ</sequence>
<dbReference type="InterPro" id="IPR050595">
    <property type="entry name" value="Bact_response_regulator"/>
</dbReference>
<evidence type="ECO:0000313" key="5">
    <source>
        <dbReference type="Proteomes" id="UP001429984"/>
    </source>
</evidence>
<dbReference type="Pfam" id="PF00072">
    <property type="entry name" value="Response_reg"/>
    <property type="match status" value="1"/>
</dbReference>
<name>A0ABS0B506_9GAMM</name>
<dbReference type="SUPFAM" id="SSF52172">
    <property type="entry name" value="CheY-like"/>
    <property type="match status" value="1"/>
</dbReference>
<evidence type="ECO:0000256" key="1">
    <source>
        <dbReference type="ARBA" id="ARBA00022553"/>
    </source>
</evidence>
<evidence type="ECO:0000259" key="3">
    <source>
        <dbReference type="PROSITE" id="PS50110"/>
    </source>
</evidence>
<dbReference type="Gene3D" id="3.40.50.2300">
    <property type="match status" value="1"/>
</dbReference>
<dbReference type="PANTHER" id="PTHR44591:SF3">
    <property type="entry name" value="RESPONSE REGULATORY DOMAIN-CONTAINING PROTEIN"/>
    <property type="match status" value="1"/>
</dbReference>
<comment type="caution">
    <text evidence="4">The sequence shown here is derived from an EMBL/GenBank/DDBJ whole genome shotgun (WGS) entry which is preliminary data.</text>
</comment>
<keyword evidence="1 2" id="KW-0597">Phosphoprotein</keyword>
<protein>
    <submittedName>
        <fullName evidence="4">Response regulator</fullName>
    </submittedName>
</protein>